<proteinExistence type="predicted"/>
<reference evidence="2 3" key="1">
    <citation type="submission" date="2018-10" db="EMBL/GenBank/DDBJ databases">
        <title>Draft genome sequence of the microsporidian Tubulinosema ratisbonensis.</title>
        <authorList>
            <person name="Polonais V."/>
            <person name="Peyretaillade E."/>
            <person name="Niehus S."/>
            <person name="Wawrzyniak I."/>
            <person name="Franchet A."/>
            <person name="Gaspin C."/>
            <person name="Reichstadt M."/>
            <person name="Belser C."/>
            <person name="Labadie K."/>
            <person name="Delbac F."/>
            <person name="Ferrandon D."/>
        </authorList>
    </citation>
    <scope>NUCLEOTIDE SEQUENCE [LARGE SCALE GENOMIC DNA]</scope>
    <source>
        <strain evidence="2 3">Franzen</strain>
    </source>
</reference>
<keyword evidence="1" id="KW-0812">Transmembrane</keyword>
<organism evidence="2 3">
    <name type="scientific">Tubulinosema ratisbonensis</name>
    <dbReference type="NCBI Taxonomy" id="291195"/>
    <lineage>
        <taxon>Eukaryota</taxon>
        <taxon>Fungi</taxon>
        <taxon>Fungi incertae sedis</taxon>
        <taxon>Microsporidia</taxon>
        <taxon>Tubulinosematoidea</taxon>
        <taxon>Tubulinosematidae</taxon>
        <taxon>Tubulinosema</taxon>
    </lineage>
</organism>
<dbReference type="Proteomes" id="UP000282876">
    <property type="component" value="Unassembled WGS sequence"/>
</dbReference>
<gene>
    <name evidence="2" type="ORF">TUBRATIS_18190</name>
</gene>
<protein>
    <submittedName>
        <fullName evidence="2">Uncharacterized protein</fullName>
    </submittedName>
</protein>
<keyword evidence="1" id="KW-0472">Membrane</keyword>
<keyword evidence="3" id="KW-1185">Reference proteome</keyword>
<dbReference type="EMBL" id="RCSS01000435">
    <property type="protein sequence ID" value="RVD91718.1"/>
    <property type="molecule type" value="Genomic_DNA"/>
</dbReference>
<evidence type="ECO:0000313" key="3">
    <source>
        <dbReference type="Proteomes" id="UP000282876"/>
    </source>
</evidence>
<dbReference type="VEuPathDB" id="MicrosporidiaDB:TUBRATIS_18190"/>
<accession>A0A437AKZ1</accession>
<sequence>MAEIKETDNSTCTINDYSCKPIKVFYDNPDSVITGTYDSIITEQIDLILINSQLEFFDFVQDITPESKKIFVENNNNNFVKFFNTLINNFKDEKSLHDFLINCNKNFISWAHEHIQNEDEIEFVRKKLGLSDELVNDILRKAFEDLKSKLIELYEIQCEGKLTESIIDNLGLDFHCYSNVYMFTQFFGEDLINIACLDDCSEHPEVVDAKQDLCPMLPQEIKSGILGSHIPKNMTKIIYKFQDVKENDSEQLEDEINVDKDVIVGFLALLFLGGFLIYLIYKKIKVNKN</sequence>
<evidence type="ECO:0000313" key="2">
    <source>
        <dbReference type="EMBL" id="RVD91718.1"/>
    </source>
</evidence>
<name>A0A437AKZ1_9MICR</name>
<dbReference type="AlphaFoldDB" id="A0A437AKZ1"/>
<evidence type="ECO:0000256" key="1">
    <source>
        <dbReference type="SAM" id="Phobius"/>
    </source>
</evidence>
<comment type="caution">
    <text evidence="2">The sequence shown here is derived from an EMBL/GenBank/DDBJ whole genome shotgun (WGS) entry which is preliminary data.</text>
</comment>
<keyword evidence="1" id="KW-1133">Transmembrane helix</keyword>
<feature type="transmembrane region" description="Helical" evidence="1">
    <location>
        <begin position="262"/>
        <end position="281"/>
    </location>
</feature>